<dbReference type="Ensembl" id="ENSACAT00000043532.1">
    <property type="protein sequence ID" value="ENSACAP00000027330.1"/>
    <property type="gene ID" value="ENSACAG00000036845.1"/>
</dbReference>
<evidence type="ECO:0000256" key="1">
    <source>
        <dbReference type="ARBA" id="ARBA00037957"/>
    </source>
</evidence>
<organism evidence="3 4">
    <name type="scientific">Anolis carolinensis</name>
    <name type="common">Green anole</name>
    <name type="synonym">American chameleon</name>
    <dbReference type="NCBI Taxonomy" id="28377"/>
    <lineage>
        <taxon>Eukaryota</taxon>
        <taxon>Metazoa</taxon>
        <taxon>Chordata</taxon>
        <taxon>Craniata</taxon>
        <taxon>Vertebrata</taxon>
        <taxon>Euteleostomi</taxon>
        <taxon>Lepidosauria</taxon>
        <taxon>Squamata</taxon>
        <taxon>Bifurcata</taxon>
        <taxon>Unidentata</taxon>
        <taxon>Episquamata</taxon>
        <taxon>Toxicofera</taxon>
        <taxon>Iguania</taxon>
        <taxon>Dactyloidae</taxon>
        <taxon>Anolis</taxon>
    </lineage>
</organism>
<feature type="region of interest" description="Disordered" evidence="2">
    <location>
        <begin position="334"/>
        <end position="460"/>
    </location>
</feature>
<sequence>MSSGAATLPLGDIHDFSSEEAQQLLSNKFVVILGDSNYRTIYKDFIKFLQTEETLMLPQLQGKGEESFANDRRVEFKGLHNKDTFCEVRQYRTEHHLVRFYFITRVFSNYMESILNDFKVGLVPDVLIMNSCLWDLNKYHDRAAADPIRKALLEYRQNLGKLFERLSDILPPGCLIIWNTAMPIRNAHGPIFQDSKQSTPRDVIEANFYSASLALCYRFDVLDLHYAVRFLEDHHHSDGVHWSSWVHRCVTKLLLTHMAGAWGVQLERRRPQPGPERNMDSVNAPRQKILTSTPKGYPPAPVHRGNRGHFHPDTMNYSNGSVNGYGQWCPGQEDQYANTGYRQEPQSQFDWPNPGNNPNFQRNGNYNNGLVAGWQGNQAHPNWNSLGDDSGFGHNSSYGHEFLEEHPCPQGPQRHPNWTNFGNGSGSSLNGSYGHQFAEGPGLQRHPEWHSSGNGSSLGHNDSYGHEFLEEHPCPQGPQRHPNWTNFGNGSGSSLNGSYGHQFAEGPGPQRHPEWHSSGNGSSLGHNDSYGHGFDGDRPYLQGHQRHPHDGFHHNNSYAFTGEQHYDPQPRCSWPSPGNDSGFPLNGNFFYRFLSEPPCRNGHLLQHPGQLRPGNDPSFQEDVGFHEENLGDYERDHLPHRRPLPQLENYIPPNGWCPEGYGDPQRGPPNMAGGFLLKRVKHVLQKVT</sequence>
<comment type="similarity">
    <text evidence="1">Belongs to the PC-esterase family.</text>
</comment>
<proteinExistence type="inferred from homology"/>
<reference evidence="3" key="2">
    <citation type="submission" date="2025-08" db="UniProtKB">
        <authorList>
            <consortium name="Ensembl"/>
        </authorList>
    </citation>
    <scope>IDENTIFICATION</scope>
</reference>
<reference evidence="3" key="1">
    <citation type="submission" date="2009-12" db="EMBL/GenBank/DDBJ databases">
        <title>The Genome Sequence of Anolis carolinensis (Green Anole Lizard).</title>
        <authorList>
            <consortium name="The Genome Sequencing Platform"/>
            <person name="Di Palma F."/>
            <person name="Alfoldi J."/>
            <person name="Heiman D."/>
            <person name="Young S."/>
            <person name="Grabherr M."/>
            <person name="Johnson J."/>
            <person name="Lander E.S."/>
            <person name="Lindblad-Toh K."/>
        </authorList>
    </citation>
    <scope>NUCLEOTIDE SEQUENCE [LARGE SCALE GENOMIC DNA]</scope>
    <source>
        <strain evidence="3">JBL SC #1</strain>
    </source>
</reference>
<evidence type="ECO:0000256" key="2">
    <source>
        <dbReference type="SAM" id="MobiDB-lite"/>
    </source>
</evidence>
<name>A0A803SWJ0_ANOCA</name>
<dbReference type="PANTHER" id="PTHR14469">
    <property type="entry name" value="SARCOMA ANTIGEN NY-SAR-23"/>
    <property type="match status" value="1"/>
</dbReference>
<feature type="compositionally biased region" description="Polar residues" evidence="2">
    <location>
        <begin position="375"/>
        <end position="398"/>
    </location>
</feature>
<feature type="region of interest" description="Disordered" evidence="2">
    <location>
        <begin position="502"/>
        <end position="546"/>
    </location>
</feature>
<dbReference type="PANTHER" id="PTHR14469:SF0">
    <property type="entry name" value="FAMILY WITH SEQUENCE SIMILARITY 113"/>
    <property type="match status" value="1"/>
</dbReference>
<evidence type="ECO:0000313" key="4">
    <source>
        <dbReference type="Proteomes" id="UP000001646"/>
    </source>
</evidence>
<dbReference type="SUPFAM" id="SSF52266">
    <property type="entry name" value="SGNH hydrolase"/>
    <property type="match status" value="1"/>
</dbReference>
<dbReference type="GeneTree" id="ENSGT00390000002231"/>
<accession>A0A803SWJ0</accession>
<evidence type="ECO:0000313" key="3">
    <source>
        <dbReference type="Ensembl" id="ENSACAP00000027330.1"/>
    </source>
</evidence>
<gene>
    <name evidence="3" type="primary">LOC100563893</name>
</gene>
<dbReference type="Proteomes" id="UP000001646">
    <property type="component" value="Unplaced"/>
</dbReference>
<dbReference type="AlphaFoldDB" id="A0A803SWJ0"/>
<feature type="compositionally biased region" description="Polar residues" evidence="2">
    <location>
        <begin position="335"/>
        <end position="368"/>
    </location>
</feature>
<reference evidence="3" key="3">
    <citation type="submission" date="2025-09" db="UniProtKB">
        <authorList>
            <consortium name="Ensembl"/>
        </authorList>
    </citation>
    <scope>IDENTIFICATION</scope>
</reference>
<feature type="compositionally biased region" description="Low complexity" evidence="2">
    <location>
        <begin position="450"/>
        <end position="460"/>
    </location>
</feature>
<feature type="compositionally biased region" description="Low complexity" evidence="2">
    <location>
        <begin position="516"/>
        <end position="528"/>
    </location>
</feature>
<protein>
    <submittedName>
        <fullName evidence="3">Uncharacterized protein</fullName>
    </submittedName>
</protein>
<keyword evidence="4" id="KW-1185">Reference proteome</keyword>